<dbReference type="GO" id="GO:0005762">
    <property type="term" value="C:mitochondrial large ribosomal subunit"/>
    <property type="evidence" value="ECO:0007669"/>
    <property type="project" value="InterPro"/>
</dbReference>
<keyword evidence="2" id="KW-0689">Ribosomal protein</keyword>
<evidence type="ECO:0000259" key="1">
    <source>
        <dbReference type="Pfam" id="PF14622"/>
    </source>
</evidence>
<comment type="caution">
    <text evidence="2">The sequence shown here is derived from an EMBL/GenBank/DDBJ whole genome shotgun (WGS) entry which is preliminary data.</text>
</comment>
<evidence type="ECO:0000313" key="3">
    <source>
        <dbReference type="Proteomes" id="UP000186594"/>
    </source>
</evidence>
<gene>
    <name evidence="2" type="ORF">NEOLI_000889</name>
</gene>
<evidence type="ECO:0000313" key="2">
    <source>
        <dbReference type="EMBL" id="OLL26333.1"/>
    </source>
</evidence>
<dbReference type="GO" id="GO:0004525">
    <property type="term" value="F:ribonuclease III activity"/>
    <property type="evidence" value="ECO:0007669"/>
    <property type="project" value="InterPro"/>
</dbReference>
<organism evidence="2 3">
    <name type="scientific">Neolecta irregularis (strain DAH-3)</name>
    <dbReference type="NCBI Taxonomy" id="1198029"/>
    <lineage>
        <taxon>Eukaryota</taxon>
        <taxon>Fungi</taxon>
        <taxon>Dikarya</taxon>
        <taxon>Ascomycota</taxon>
        <taxon>Taphrinomycotina</taxon>
        <taxon>Neolectales</taxon>
        <taxon>Neolectaceae</taxon>
        <taxon>Neolecta</taxon>
    </lineage>
</organism>
<dbReference type="InterPro" id="IPR036389">
    <property type="entry name" value="RNase_III_sf"/>
</dbReference>
<dbReference type="InterPro" id="IPR000999">
    <property type="entry name" value="RNase_III_dom"/>
</dbReference>
<dbReference type="PANTHER" id="PTHR28160">
    <property type="entry name" value="54S RIBOSOMAL PROTEIN L15, MITOCHONDRIAL"/>
    <property type="match status" value="1"/>
</dbReference>
<dbReference type="SUPFAM" id="SSF69065">
    <property type="entry name" value="RNase III domain-like"/>
    <property type="match status" value="1"/>
</dbReference>
<dbReference type="GO" id="GO:0006396">
    <property type="term" value="P:RNA processing"/>
    <property type="evidence" value="ECO:0007669"/>
    <property type="project" value="InterPro"/>
</dbReference>
<feature type="domain" description="RNase III" evidence="1">
    <location>
        <begin position="38"/>
        <end position="171"/>
    </location>
</feature>
<reference evidence="2 3" key="1">
    <citation type="submission" date="2016-04" db="EMBL/GenBank/DDBJ databases">
        <title>Evolutionary innovation and constraint leading to complex multicellularity in the Ascomycota.</title>
        <authorList>
            <person name="Cisse O."/>
            <person name="Nguyen A."/>
            <person name="Hewitt D.A."/>
            <person name="Jedd G."/>
            <person name="Stajich J.E."/>
        </authorList>
    </citation>
    <scope>NUCLEOTIDE SEQUENCE [LARGE SCALE GENOMIC DNA]</scope>
    <source>
        <strain evidence="2 3">DAH-3</strain>
    </source>
</reference>
<keyword evidence="2" id="KW-0687">Ribonucleoprotein</keyword>
<dbReference type="InterPro" id="IPR040030">
    <property type="entry name" value="Ribosomal_mL57"/>
</dbReference>
<dbReference type="CDD" id="cd00593">
    <property type="entry name" value="RIBOc"/>
    <property type="match status" value="1"/>
</dbReference>
<dbReference type="GO" id="GO:0032543">
    <property type="term" value="P:mitochondrial translation"/>
    <property type="evidence" value="ECO:0007669"/>
    <property type="project" value="InterPro"/>
</dbReference>
<dbReference type="OMA" id="PRRAIWH"/>
<name>A0A1U7LUS7_NEOID</name>
<protein>
    <submittedName>
        <fullName evidence="2">54S ribosomal protein L15, mitochondrial</fullName>
    </submittedName>
</protein>
<dbReference type="OrthoDB" id="2281895at2759"/>
<sequence>MSLRPRSTPFAVNTDSRLLHRFYLALLGAPPDSYLLPSLVWQCVTHKSYSHGSLPYNDKLAFLGAALLPVLSLTQGRRTIKFVSLSKTLQTAGLESVENPVTAKTSSDAIHNFALQHNVSAIMRWKPAFADLHKSAKAQVASECVEAIIGGIALSKGAAKAQSFCLERILPS</sequence>
<dbReference type="AlphaFoldDB" id="A0A1U7LUS7"/>
<accession>A0A1U7LUS7</accession>
<dbReference type="PANTHER" id="PTHR28160:SF1">
    <property type="entry name" value="LARGE RIBOSOMAL SUBUNIT PROTEIN ML57"/>
    <property type="match status" value="1"/>
</dbReference>
<dbReference type="Pfam" id="PF14622">
    <property type="entry name" value="Ribonucleas_3_3"/>
    <property type="match status" value="1"/>
</dbReference>
<dbReference type="GO" id="GO:0003735">
    <property type="term" value="F:structural constituent of ribosome"/>
    <property type="evidence" value="ECO:0007669"/>
    <property type="project" value="InterPro"/>
</dbReference>
<dbReference type="EMBL" id="LXFE01000205">
    <property type="protein sequence ID" value="OLL26333.1"/>
    <property type="molecule type" value="Genomic_DNA"/>
</dbReference>
<keyword evidence="3" id="KW-1185">Reference proteome</keyword>
<dbReference type="Gene3D" id="1.10.1520.10">
    <property type="entry name" value="Ribonuclease III domain"/>
    <property type="match status" value="1"/>
</dbReference>
<dbReference type="STRING" id="1198029.A0A1U7LUS7"/>
<proteinExistence type="predicted"/>
<dbReference type="Proteomes" id="UP000186594">
    <property type="component" value="Unassembled WGS sequence"/>
</dbReference>